<dbReference type="PANTHER" id="PTHR36833:SF1">
    <property type="entry name" value="INTEGRAL MEMBRANE TRANSPORT PROTEIN"/>
    <property type="match status" value="1"/>
</dbReference>
<comment type="caution">
    <text evidence="2">The sequence shown here is derived from an EMBL/GenBank/DDBJ whole genome shotgun (WGS) entry which is preliminary data.</text>
</comment>
<keyword evidence="3" id="KW-1185">Reference proteome</keyword>
<name>A0A365GWN0_9ACTN</name>
<organism evidence="2 3">
    <name type="scientific">Actinomadura craniellae</name>
    <dbReference type="NCBI Taxonomy" id="2231787"/>
    <lineage>
        <taxon>Bacteria</taxon>
        <taxon>Bacillati</taxon>
        <taxon>Actinomycetota</taxon>
        <taxon>Actinomycetes</taxon>
        <taxon>Streptosporangiales</taxon>
        <taxon>Thermomonosporaceae</taxon>
        <taxon>Actinomadura</taxon>
    </lineage>
</organism>
<dbReference type="InterPro" id="IPR010390">
    <property type="entry name" value="ABC-2_transporter-like"/>
</dbReference>
<dbReference type="Pfam" id="PF06182">
    <property type="entry name" value="ABC2_membrane_6"/>
    <property type="match status" value="1"/>
</dbReference>
<dbReference type="EMBL" id="QLYX01000021">
    <property type="protein sequence ID" value="RAY11182.1"/>
    <property type="molecule type" value="Genomic_DNA"/>
</dbReference>
<dbReference type="OrthoDB" id="9788195at2"/>
<reference evidence="2 3" key="1">
    <citation type="submission" date="2018-06" db="EMBL/GenBank/DDBJ databases">
        <title>Actinomadura craniellae sp. nov. isolated from marine sponge Craniella sp.</title>
        <authorList>
            <person name="Li L."/>
            <person name="Xu Q.H."/>
            <person name="Lin H.W."/>
            <person name="Lu Y.H."/>
        </authorList>
    </citation>
    <scope>NUCLEOTIDE SEQUENCE [LARGE SCALE GENOMIC DNA]</scope>
    <source>
        <strain evidence="2 3">LHW63021</strain>
    </source>
</reference>
<evidence type="ECO:0000313" key="3">
    <source>
        <dbReference type="Proteomes" id="UP000251891"/>
    </source>
</evidence>
<gene>
    <name evidence="2" type="ORF">DPM19_31985</name>
</gene>
<keyword evidence="1" id="KW-1133">Transmembrane helix</keyword>
<sequence>MIMLTLTTVALTLLDLAAIALIFVHTDRLAGFSGTEVMFLYATSLVPFAMADIVLGTAERLGQHVREGSLDTMLVRPVSPLIQLATEDFTPRRLGKLLPGVVVLAVALERADVDWTPGRIVMIPLMLVSGTLIFGALWVITAAFQFVVVDGREATSSVTYGGAFLTQYPMHIFGRDFVRTLTFVLPLAFVNWQPALYVLDRPDPHGLPAAARFASPAVAAVLCVLAALAWRAGLRRYRSTGN</sequence>
<protein>
    <submittedName>
        <fullName evidence="2">Transporter</fullName>
    </submittedName>
</protein>
<evidence type="ECO:0000313" key="2">
    <source>
        <dbReference type="EMBL" id="RAY11182.1"/>
    </source>
</evidence>
<feature type="transmembrane region" description="Helical" evidence="1">
    <location>
        <begin position="38"/>
        <end position="58"/>
    </location>
</feature>
<accession>A0A365GWN0</accession>
<keyword evidence="1" id="KW-0472">Membrane</keyword>
<dbReference type="Proteomes" id="UP000251891">
    <property type="component" value="Unassembled WGS sequence"/>
</dbReference>
<evidence type="ECO:0000256" key="1">
    <source>
        <dbReference type="SAM" id="Phobius"/>
    </source>
</evidence>
<dbReference type="AlphaFoldDB" id="A0A365GWN0"/>
<feature type="transmembrane region" description="Helical" evidence="1">
    <location>
        <begin position="125"/>
        <end position="148"/>
    </location>
</feature>
<feature type="transmembrane region" description="Helical" evidence="1">
    <location>
        <begin position="209"/>
        <end position="230"/>
    </location>
</feature>
<proteinExistence type="predicted"/>
<keyword evidence="1" id="KW-0812">Transmembrane</keyword>
<dbReference type="PANTHER" id="PTHR36833">
    <property type="entry name" value="SLR0610 PROTEIN-RELATED"/>
    <property type="match status" value="1"/>
</dbReference>